<dbReference type="InterPro" id="IPR023582">
    <property type="entry name" value="Impact"/>
</dbReference>
<evidence type="ECO:0000313" key="4">
    <source>
        <dbReference type="Proteomes" id="UP000237865"/>
    </source>
</evidence>
<dbReference type="PROSITE" id="PS00910">
    <property type="entry name" value="UPF0029"/>
    <property type="match status" value="1"/>
</dbReference>
<name>A0A2S5REU7_9MOLU</name>
<dbReference type="PANTHER" id="PTHR16301">
    <property type="entry name" value="IMPACT-RELATED"/>
    <property type="match status" value="1"/>
</dbReference>
<feature type="domain" description="Impact N-terminal" evidence="2">
    <location>
        <begin position="16"/>
        <end position="117"/>
    </location>
</feature>
<dbReference type="GO" id="GO:0005737">
    <property type="term" value="C:cytoplasm"/>
    <property type="evidence" value="ECO:0007669"/>
    <property type="project" value="TreeGrafter"/>
</dbReference>
<organism evidence="3 4">
    <name type="scientific">Williamsoniiplasma lucivorax</name>
    <dbReference type="NCBI Taxonomy" id="209274"/>
    <lineage>
        <taxon>Bacteria</taxon>
        <taxon>Bacillati</taxon>
        <taxon>Mycoplasmatota</taxon>
        <taxon>Mollicutes</taxon>
        <taxon>Entomoplasmatales</taxon>
        <taxon>Williamsoniiplasma</taxon>
    </lineage>
</organism>
<reference evidence="3 4" key="1">
    <citation type="submission" date="2017-11" db="EMBL/GenBank/DDBJ databases">
        <title>Genome sequence of Entomoplasma lucivorax PIPN-2 (ATCC 49196).</title>
        <authorList>
            <person name="Lo W.-S."/>
            <person name="Gasparich G.E."/>
            <person name="Kuo C.-H."/>
        </authorList>
    </citation>
    <scope>NUCLEOTIDE SEQUENCE [LARGE SCALE GENOMIC DNA]</scope>
    <source>
        <strain evidence="3 4">PIPN-2</strain>
    </source>
</reference>
<dbReference type="InterPro" id="IPR020568">
    <property type="entry name" value="Ribosomal_Su5_D2-typ_SF"/>
</dbReference>
<comment type="similarity">
    <text evidence="1">Belongs to the IMPACT family.</text>
</comment>
<dbReference type="EMBL" id="PHNE01000001">
    <property type="protein sequence ID" value="PPE05830.1"/>
    <property type="molecule type" value="Genomic_DNA"/>
</dbReference>
<dbReference type="AlphaFoldDB" id="A0A2S5REU7"/>
<evidence type="ECO:0000313" key="3">
    <source>
        <dbReference type="EMBL" id="PPE05830.1"/>
    </source>
</evidence>
<evidence type="ECO:0000259" key="2">
    <source>
        <dbReference type="Pfam" id="PF01205"/>
    </source>
</evidence>
<keyword evidence="4" id="KW-1185">Reference proteome</keyword>
<dbReference type="STRING" id="1399797.GCA_000518285_01323"/>
<protein>
    <recommendedName>
        <fullName evidence="2">Impact N-terminal domain-containing protein</fullName>
    </recommendedName>
</protein>
<evidence type="ECO:0000256" key="1">
    <source>
        <dbReference type="ARBA" id="ARBA00007665"/>
    </source>
</evidence>
<dbReference type="Gene3D" id="3.30.230.30">
    <property type="entry name" value="Impact, N-terminal domain"/>
    <property type="match status" value="1"/>
</dbReference>
<dbReference type="PANTHER" id="PTHR16301:SF20">
    <property type="entry name" value="IMPACT FAMILY MEMBER YIGZ"/>
    <property type="match status" value="1"/>
</dbReference>
<gene>
    <name evidence="3" type="ORF">ELUCI_v1c01180</name>
</gene>
<dbReference type="GO" id="GO:0006446">
    <property type="term" value="P:regulation of translational initiation"/>
    <property type="evidence" value="ECO:0007669"/>
    <property type="project" value="TreeGrafter"/>
</dbReference>
<dbReference type="RefSeq" id="WP_028126759.1">
    <property type="nucleotide sequence ID" value="NZ_PHNE01000001.1"/>
</dbReference>
<dbReference type="InterPro" id="IPR020569">
    <property type="entry name" value="UPF0029_Impact_CS"/>
</dbReference>
<proteinExistence type="inferred from homology"/>
<comment type="caution">
    <text evidence="3">The sequence shown here is derived from an EMBL/GenBank/DDBJ whole genome shotgun (WGS) entry which is preliminary data.</text>
</comment>
<dbReference type="InterPro" id="IPR036956">
    <property type="entry name" value="Impact_N_sf"/>
</dbReference>
<dbReference type="SUPFAM" id="SSF54211">
    <property type="entry name" value="Ribosomal protein S5 domain 2-like"/>
    <property type="match status" value="1"/>
</dbReference>
<dbReference type="Proteomes" id="UP000237865">
    <property type="component" value="Unassembled WGS sequence"/>
</dbReference>
<sequence length="198" mass="22520">MLVIKNDFYTNTSEIKKSKFITIIGKVTSRNELDQFLKTYSQQDATHNCYAYKIGITFPIIGMSDDHEPSGVAGKQILNVIEKNNLTNLCILVVRYFGGIKLGAGPLARAYSQAASKPIKDIELIEMVKGFAYRVDVGITDLKNLENFLRRAKIEVLTREFAEHVTLNFHYQNDRLFDNENFSLINLEIMSIFLQSAN</sequence>
<dbReference type="InterPro" id="IPR001498">
    <property type="entry name" value="Impact_N"/>
</dbReference>
<accession>A0A2S5REU7</accession>
<dbReference type="Pfam" id="PF01205">
    <property type="entry name" value="Impact_N"/>
    <property type="match status" value="1"/>
</dbReference>